<evidence type="ECO:0008006" key="4">
    <source>
        <dbReference type="Google" id="ProtNLM"/>
    </source>
</evidence>
<sequence length="134" mass="13273">MSIKWSAVITGFVVTLALGFISGLIYVGSEASMVVLYSGTIGVLGGLTAGYLAGGTMSSGAVHGGIATVFGSLVVLAFATFTTLLFGGLVASTGVFILGILVLAFYAIPGALGGAIGSWAKSRRIAPEPAGVRA</sequence>
<feature type="transmembrane region" description="Helical" evidence="1">
    <location>
        <begin position="34"/>
        <end position="54"/>
    </location>
</feature>
<feature type="transmembrane region" description="Helical" evidence="1">
    <location>
        <begin position="7"/>
        <end position="28"/>
    </location>
</feature>
<comment type="caution">
    <text evidence="2">The sequence shown here is derived from an EMBL/GenBank/DDBJ whole genome shotgun (WGS) entry which is preliminary data.</text>
</comment>
<dbReference type="RefSeq" id="WP_097381474.1">
    <property type="nucleotide sequence ID" value="NZ_NXNI01000001.1"/>
</dbReference>
<gene>
    <name evidence="2" type="ORF">CP557_00960</name>
</gene>
<keyword evidence="1" id="KW-1133">Transmembrane helix</keyword>
<dbReference type="OrthoDB" id="292319at2157"/>
<reference evidence="2 3" key="1">
    <citation type="submission" date="2017-09" db="EMBL/GenBank/DDBJ databases">
        <title>Genome sequences of Natrinema ejinorence JCM 13890T.</title>
        <authorList>
            <person name="Roh S.W."/>
            <person name="Kim Y.B."/>
            <person name="Kim J.Y."/>
        </authorList>
    </citation>
    <scope>NUCLEOTIDE SEQUENCE [LARGE SCALE GENOMIC DNA]</scope>
    <source>
        <strain evidence="2 3">JCM 13890</strain>
    </source>
</reference>
<name>A0A2A5R0F4_9EURY</name>
<keyword evidence="3" id="KW-1185">Reference proteome</keyword>
<dbReference type="EMBL" id="NXNI01000001">
    <property type="protein sequence ID" value="PCR92551.1"/>
    <property type="molecule type" value="Genomic_DNA"/>
</dbReference>
<dbReference type="Proteomes" id="UP000219689">
    <property type="component" value="Unassembled WGS sequence"/>
</dbReference>
<accession>A0A2A5R0F4</accession>
<feature type="transmembrane region" description="Helical" evidence="1">
    <location>
        <begin position="95"/>
        <end position="116"/>
    </location>
</feature>
<organism evidence="2 3">
    <name type="scientific">Natrinema ejinorense</name>
    <dbReference type="NCBI Taxonomy" id="373386"/>
    <lineage>
        <taxon>Archaea</taxon>
        <taxon>Methanobacteriati</taxon>
        <taxon>Methanobacteriota</taxon>
        <taxon>Stenosarchaea group</taxon>
        <taxon>Halobacteria</taxon>
        <taxon>Halobacteriales</taxon>
        <taxon>Natrialbaceae</taxon>
        <taxon>Natrinema</taxon>
    </lineage>
</organism>
<evidence type="ECO:0000313" key="2">
    <source>
        <dbReference type="EMBL" id="PCR92551.1"/>
    </source>
</evidence>
<dbReference type="InterPro" id="IPR040493">
    <property type="entry name" value="DUF5518"/>
</dbReference>
<evidence type="ECO:0000313" key="3">
    <source>
        <dbReference type="Proteomes" id="UP000219689"/>
    </source>
</evidence>
<proteinExistence type="predicted"/>
<dbReference type="Pfam" id="PF17647">
    <property type="entry name" value="DUF5518"/>
    <property type="match status" value="1"/>
</dbReference>
<evidence type="ECO:0000256" key="1">
    <source>
        <dbReference type="SAM" id="Phobius"/>
    </source>
</evidence>
<dbReference type="AlphaFoldDB" id="A0A2A5R0F4"/>
<keyword evidence="1" id="KW-0812">Transmembrane</keyword>
<protein>
    <recommendedName>
        <fullName evidence="4">DUF5518 domain-containing protein</fullName>
    </recommendedName>
</protein>
<feature type="transmembrane region" description="Helical" evidence="1">
    <location>
        <begin position="66"/>
        <end position="89"/>
    </location>
</feature>
<keyword evidence="1" id="KW-0472">Membrane</keyword>